<organism evidence="8 9">
    <name type="scientific">Cohnella pontilimi</name>
    <dbReference type="NCBI Taxonomy" id="2564100"/>
    <lineage>
        <taxon>Bacteria</taxon>
        <taxon>Bacillati</taxon>
        <taxon>Bacillota</taxon>
        <taxon>Bacilli</taxon>
        <taxon>Bacillales</taxon>
        <taxon>Paenibacillaceae</taxon>
        <taxon>Cohnella</taxon>
    </lineage>
</organism>
<evidence type="ECO:0000256" key="2">
    <source>
        <dbReference type="ARBA" id="ARBA00022475"/>
    </source>
</evidence>
<evidence type="ECO:0000313" key="9">
    <source>
        <dbReference type="Proteomes" id="UP000309673"/>
    </source>
</evidence>
<keyword evidence="9" id="KW-1185">Reference proteome</keyword>
<dbReference type="GO" id="GO:0005886">
    <property type="term" value="C:plasma membrane"/>
    <property type="evidence" value="ECO:0007669"/>
    <property type="project" value="UniProtKB-SubCell"/>
</dbReference>
<keyword evidence="5 6" id="KW-0472">Membrane</keyword>
<keyword evidence="3 6" id="KW-0812">Transmembrane</keyword>
<evidence type="ECO:0000256" key="3">
    <source>
        <dbReference type="ARBA" id="ARBA00022692"/>
    </source>
</evidence>
<evidence type="ECO:0000256" key="5">
    <source>
        <dbReference type="ARBA" id="ARBA00023136"/>
    </source>
</evidence>
<evidence type="ECO:0000256" key="6">
    <source>
        <dbReference type="SAM" id="Phobius"/>
    </source>
</evidence>
<proteinExistence type="predicted"/>
<evidence type="ECO:0000259" key="7">
    <source>
        <dbReference type="Pfam" id="PF13396"/>
    </source>
</evidence>
<dbReference type="RefSeq" id="WP_136777825.1">
    <property type="nucleotide sequence ID" value="NZ_SUPK01000004.1"/>
</dbReference>
<feature type="transmembrane region" description="Helical" evidence="6">
    <location>
        <begin position="36"/>
        <end position="58"/>
    </location>
</feature>
<dbReference type="Proteomes" id="UP000309673">
    <property type="component" value="Unassembled WGS sequence"/>
</dbReference>
<dbReference type="Pfam" id="PF13396">
    <property type="entry name" value="PLDc_N"/>
    <property type="match status" value="1"/>
</dbReference>
<comment type="caution">
    <text evidence="8">The sequence shown here is derived from an EMBL/GenBank/DDBJ whole genome shotgun (WGS) entry which is preliminary data.</text>
</comment>
<sequence length="62" mass="7395">MVLFFFLISVLFFVLHIMLCVWAFRDCRRRGKSTEMALVVMVAMFFFPVMGLIVYLLIRNEL</sequence>
<keyword evidence="4 6" id="KW-1133">Transmembrane helix</keyword>
<feature type="transmembrane region" description="Helical" evidence="6">
    <location>
        <begin position="6"/>
        <end position="24"/>
    </location>
</feature>
<evidence type="ECO:0000256" key="4">
    <source>
        <dbReference type="ARBA" id="ARBA00022989"/>
    </source>
</evidence>
<evidence type="ECO:0000313" key="8">
    <source>
        <dbReference type="EMBL" id="TJY42485.1"/>
    </source>
</evidence>
<name>A0A4U0FCH0_9BACL</name>
<dbReference type="InterPro" id="IPR027379">
    <property type="entry name" value="CLS_N"/>
</dbReference>
<evidence type="ECO:0000256" key="1">
    <source>
        <dbReference type="ARBA" id="ARBA00004651"/>
    </source>
</evidence>
<reference evidence="8 9" key="1">
    <citation type="submission" date="2019-04" db="EMBL/GenBank/DDBJ databases">
        <title>Cohnella sp. nov., isolated from soil.</title>
        <authorList>
            <person name="Kim W."/>
        </authorList>
    </citation>
    <scope>NUCLEOTIDE SEQUENCE [LARGE SCALE GENOMIC DNA]</scope>
    <source>
        <strain evidence="8 9">CAU 1483</strain>
    </source>
</reference>
<dbReference type="EMBL" id="SUPK01000004">
    <property type="protein sequence ID" value="TJY42485.1"/>
    <property type="molecule type" value="Genomic_DNA"/>
</dbReference>
<accession>A0A4U0FCH0</accession>
<keyword evidence="2" id="KW-1003">Cell membrane</keyword>
<dbReference type="AlphaFoldDB" id="A0A4U0FCH0"/>
<protein>
    <recommendedName>
        <fullName evidence="7">Cardiolipin synthase N-terminal domain-containing protein</fullName>
    </recommendedName>
</protein>
<comment type="subcellular location">
    <subcellularLocation>
        <location evidence="1">Cell membrane</location>
        <topology evidence="1">Multi-pass membrane protein</topology>
    </subcellularLocation>
</comment>
<feature type="domain" description="Cardiolipin synthase N-terminal" evidence="7">
    <location>
        <begin position="19"/>
        <end position="59"/>
    </location>
</feature>
<gene>
    <name evidence="8" type="ORF">E5161_10675</name>
</gene>